<dbReference type="GO" id="GO:0030234">
    <property type="term" value="F:enzyme regulator activity"/>
    <property type="evidence" value="ECO:0007669"/>
    <property type="project" value="InterPro"/>
</dbReference>
<evidence type="ECO:0000313" key="2">
    <source>
        <dbReference type="Proteomes" id="UP000460549"/>
    </source>
</evidence>
<reference evidence="1 2" key="1">
    <citation type="submission" date="2019-08" db="EMBL/GenBank/DDBJ databases">
        <title>In-depth cultivation of the pig gut microbiome towards novel bacterial diversity and tailored functional studies.</title>
        <authorList>
            <person name="Wylensek D."/>
            <person name="Hitch T.C.A."/>
            <person name="Clavel T."/>
        </authorList>
    </citation>
    <scope>NUCLEOTIDE SEQUENCE [LARGE SCALE GENOMIC DNA]</scope>
    <source>
        <strain evidence="1 2">NM-380-WT-3C1</strain>
    </source>
</reference>
<dbReference type="Pfam" id="PF00543">
    <property type="entry name" value="P-II"/>
    <property type="match status" value="1"/>
</dbReference>
<dbReference type="AlphaFoldDB" id="A0A7X2TRA7"/>
<gene>
    <name evidence="1" type="ORF">FYJ80_07590</name>
</gene>
<name>A0A7X2TRA7_9SPIO</name>
<dbReference type="SUPFAM" id="SSF54913">
    <property type="entry name" value="GlnB-like"/>
    <property type="match status" value="2"/>
</dbReference>
<dbReference type="Gene3D" id="3.30.70.120">
    <property type="match status" value="2"/>
</dbReference>
<dbReference type="InterPro" id="IPR011322">
    <property type="entry name" value="N-reg_PII-like_a/b"/>
</dbReference>
<keyword evidence="2" id="KW-1185">Reference proteome</keyword>
<organism evidence="1 2">
    <name type="scientific">Bullifex porci</name>
    <dbReference type="NCBI Taxonomy" id="2606638"/>
    <lineage>
        <taxon>Bacteria</taxon>
        <taxon>Pseudomonadati</taxon>
        <taxon>Spirochaetota</taxon>
        <taxon>Spirochaetia</taxon>
        <taxon>Spirochaetales</taxon>
        <taxon>Spirochaetaceae</taxon>
        <taxon>Bullifex</taxon>
    </lineage>
</organism>
<protein>
    <submittedName>
        <fullName evidence="1">Transcriptional regulator</fullName>
    </submittedName>
</protein>
<dbReference type="InterPro" id="IPR002187">
    <property type="entry name" value="N-reg_PII"/>
</dbReference>
<dbReference type="RefSeq" id="WP_154425635.1">
    <property type="nucleotide sequence ID" value="NZ_VUNN01000014.1"/>
</dbReference>
<accession>A0A7X2TRA7</accession>
<dbReference type="InterPro" id="IPR015867">
    <property type="entry name" value="N-reg_PII/ATP_PRibTrfase_C"/>
</dbReference>
<evidence type="ECO:0000313" key="1">
    <source>
        <dbReference type="EMBL" id="MSU06637.1"/>
    </source>
</evidence>
<dbReference type="EMBL" id="VUNN01000014">
    <property type="protein sequence ID" value="MSU06637.1"/>
    <property type="molecule type" value="Genomic_DNA"/>
</dbReference>
<dbReference type="PROSITE" id="PS51343">
    <property type="entry name" value="PII_GLNB_DOM"/>
    <property type="match status" value="1"/>
</dbReference>
<proteinExistence type="predicted"/>
<sequence>MNSYTLIAIVKKGEASPLMKKAREAGAPGGSIIQARGTATNSIMAALGLGDSKKEVLLSVIGKDIKDSILASCRGVKVSGVALLLDCMRGFDGEDEMQEVKYEMIEVICQDGYSDDIMAVARRAGANGGTVISARGTSTEQDVKFFGTPLVPEKEIIMIVIEREKAESVKRAIGDMEILKKKGMGIMFSIPVRDFVNLG</sequence>
<dbReference type="GO" id="GO:0006808">
    <property type="term" value="P:regulation of nitrogen utilization"/>
    <property type="evidence" value="ECO:0007669"/>
    <property type="project" value="InterPro"/>
</dbReference>
<dbReference type="Proteomes" id="UP000460549">
    <property type="component" value="Unassembled WGS sequence"/>
</dbReference>
<comment type="caution">
    <text evidence="1">The sequence shown here is derived from an EMBL/GenBank/DDBJ whole genome shotgun (WGS) entry which is preliminary data.</text>
</comment>